<proteinExistence type="predicted"/>
<dbReference type="InterPro" id="IPR038718">
    <property type="entry name" value="SNF2-like_sf"/>
</dbReference>
<dbReference type="Proteomes" id="UP000193920">
    <property type="component" value="Unassembled WGS sequence"/>
</dbReference>
<dbReference type="STRING" id="1754190.A0A1Y1YSC6"/>
<evidence type="ECO:0000313" key="5">
    <source>
        <dbReference type="EMBL" id="ORY00876.1"/>
    </source>
</evidence>
<protein>
    <recommendedName>
        <fullName evidence="4">Helicase ATP-binding domain-containing protein</fullName>
    </recommendedName>
</protein>
<dbReference type="InterPro" id="IPR014001">
    <property type="entry name" value="Helicase_ATP-bd"/>
</dbReference>
<reference evidence="5 6" key="1">
    <citation type="submission" date="2016-08" db="EMBL/GenBank/DDBJ databases">
        <title>A Parts List for Fungal Cellulosomes Revealed by Comparative Genomics.</title>
        <authorList>
            <consortium name="DOE Joint Genome Institute"/>
            <person name="Haitjema C.H."/>
            <person name="Gilmore S.P."/>
            <person name="Henske J.K."/>
            <person name="Solomon K.V."/>
            <person name="De Groot R."/>
            <person name="Kuo A."/>
            <person name="Mondo S.J."/>
            <person name="Salamov A.A."/>
            <person name="Labutti K."/>
            <person name="Zhao Z."/>
            <person name="Chiniquy J."/>
            <person name="Barry K."/>
            <person name="Brewer H.M."/>
            <person name="Purvine S.O."/>
            <person name="Wright A.T."/>
            <person name="Boxma B."/>
            <person name="Van Alen T."/>
            <person name="Hackstein J.H."/>
            <person name="Baker S.E."/>
            <person name="Grigoriev I.V."/>
            <person name="O'Malley M.A."/>
        </authorList>
    </citation>
    <scope>NUCLEOTIDE SEQUENCE [LARGE SCALE GENOMIC DNA]</scope>
    <source>
        <strain evidence="5 6">G1</strain>
    </source>
</reference>
<organism evidence="5 6">
    <name type="scientific">Neocallimastix californiae</name>
    <dbReference type="NCBI Taxonomy" id="1754190"/>
    <lineage>
        <taxon>Eukaryota</taxon>
        <taxon>Fungi</taxon>
        <taxon>Fungi incertae sedis</taxon>
        <taxon>Chytridiomycota</taxon>
        <taxon>Chytridiomycota incertae sedis</taxon>
        <taxon>Neocallimastigomycetes</taxon>
        <taxon>Neocallimastigales</taxon>
        <taxon>Neocallimastigaceae</taxon>
        <taxon>Neocallimastix</taxon>
    </lineage>
</organism>
<evidence type="ECO:0000256" key="3">
    <source>
        <dbReference type="SAM" id="Phobius"/>
    </source>
</evidence>
<comment type="caution">
    <text evidence="5">The sequence shown here is derived from an EMBL/GenBank/DDBJ whole genome shotgun (WGS) entry which is preliminary data.</text>
</comment>
<keyword evidence="2" id="KW-0067">ATP-binding</keyword>
<feature type="transmembrane region" description="Helical" evidence="3">
    <location>
        <begin position="86"/>
        <end position="104"/>
    </location>
</feature>
<dbReference type="OrthoDB" id="2159585at2759"/>
<dbReference type="PROSITE" id="PS51192">
    <property type="entry name" value="HELICASE_ATP_BIND_1"/>
    <property type="match status" value="1"/>
</dbReference>
<evidence type="ECO:0000313" key="6">
    <source>
        <dbReference type="Proteomes" id="UP000193920"/>
    </source>
</evidence>
<feature type="domain" description="Helicase ATP-binding" evidence="4">
    <location>
        <begin position="28"/>
        <end position="96"/>
    </location>
</feature>
<dbReference type="GO" id="GO:0000724">
    <property type="term" value="P:double-strand break repair via homologous recombination"/>
    <property type="evidence" value="ECO:0007669"/>
    <property type="project" value="TreeGrafter"/>
</dbReference>
<dbReference type="GO" id="GO:0005524">
    <property type="term" value="F:ATP binding"/>
    <property type="evidence" value="ECO:0007669"/>
    <property type="project" value="InterPro"/>
</dbReference>
<dbReference type="GO" id="GO:0015616">
    <property type="term" value="F:DNA translocase activity"/>
    <property type="evidence" value="ECO:0007669"/>
    <property type="project" value="TreeGrafter"/>
</dbReference>
<keyword evidence="6" id="KW-1185">Reference proteome</keyword>
<dbReference type="InterPro" id="IPR050496">
    <property type="entry name" value="SNF2_RAD54_helicase_repair"/>
</dbReference>
<evidence type="ECO:0000256" key="1">
    <source>
        <dbReference type="ARBA" id="ARBA00022741"/>
    </source>
</evidence>
<dbReference type="InterPro" id="IPR027417">
    <property type="entry name" value="P-loop_NTPase"/>
</dbReference>
<dbReference type="EMBL" id="MCOG01000515">
    <property type="protein sequence ID" value="ORY00876.1"/>
    <property type="molecule type" value="Genomic_DNA"/>
</dbReference>
<evidence type="ECO:0000256" key="2">
    <source>
        <dbReference type="ARBA" id="ARBA00022840"/>
    </source>
</evidence>
<keyword evidence="3" id="KW-0812">Transmembrane</keyword>
<dbReference type="GO" id="GO:0007131">
    <property type="term" value="P:reciprocal meiotic recombination"/>
    <property type="evidence" value="ECO:0007669"/>
    <property type="project" value="TreeGrafter"/>
</dbReference>
<dbReference type="PANTHER" id="PTHR45629">
    <property type="entry name" value="SNF2/RAD54 FAMILY MEMBER"/>
    <property type="match status" value="1"/>
</dbReference>
<dbReference type="Pfam" id="PF00176">
    <property type="entry name" value="SNF2-rel_dom"/>
    <property type="match status" value="1"/>
</dbReference>
<dbReference type="AlphaFoldDB" id="A0A1Y1YSC6"/>
<dbReference type="Gene3D" id="3.40.50.10810">
    <property type="entry name" value="Tandem AAA-ATPase domain"/>
    <property type="match status" value="2"/>
</dbReference>
<keyword evidence="3" id="KW-0472">Membrane</keyword>
<accession>A0A1Y1YSC6</accession>
<sequence>MGLGKTIQTISLIWTLLTLIICPASLVMLRSLYEDLSKVSFDIIICDEGHRLKSAQIKTALAIKSLNISKRIILSGTPIQNDMGEFLLWLILLIQEFWVHFNLFEKYLKYPL</sequence>
<evidence type="ECO:0000259" key="4">
    <source>
        <dbReference type="PROSITE" id="PS51192"/>
    </source>
</evidence>
<dbReference type="GO" id="GO:0005634">
    <property type="term" value="C:nucleus"/>
    <property type="evidence" value="ECO:0007669"/>
    <property type="project" value="TreeGrafter"/>
</dbReference>
<keyword evidence="3" id="KW-1133">Transmembrane helix</keyword>
<keyword evidence="1" id="KW-0547">Nucleotide-binding</keyword>
<feature type="transmembrane region" description="Helical" evidence="3">
    <location>
        <begin position="12"/>
        <end position="33"/>
    </location>
</feature>
<name>A0A1Y1YSC6_9FUNG</name>
<dbReference type="PANTHER" id="PTHR45629:SF7">
    <property type="entry name" value="DNA EXCISION REPAIR PROTEIN ERCC-6-RELATED"/>
    <property type="match status" value="1"/>
</dbReference>
<dbReference type="InterPro" id="IPR000330">
    <property type="entry name" value="SNF2_N"/>
</dbReference>
<dbReference type="SUPFAM" id="SSF52540">
    <property type="entry name" value="P-loop containing nucleoside triphosphate hydrolases"/>
    <property type="match status" value="1"/>
</dbReference>
<gene>
    <name evidence="5" type="ORF">LY90DRAFT_519786</name>
</gene>